<feature type="domain" description="BRCT" evidence="16">
    <location>
        <begin position="335"/>
        <end position="421"/>
    </location>
</feature>
<accession>A0A069RG59</accession>
<keyword evidence="7 15" id="KW-0547">Nucleotide-binding</keyword>
<evidence type="ECO:0000256" key="1">
    <source>
        <dbReference type="ARBA" id="ARBA00001947"/>
    </source>
</evidence>
<dbReference type="InterPro" id="IPR027417">
    <property type="entry name" value="P-loop_NTPase"/>
</dbReference>
<evidence type="ECO:0000256" key="7">
    <source>
        <dbReference type="ARBA" id="ARBA00022741"/>
    </source>
</evidence>
<dbReference type="EC" id="3.4.24.-" evidence="17"/>
<comment type="similarity">
    <text evidence="15">Belongs to the AAA ATPase family.</text>
</comment>
<dbReference type="PANTHER" id="PTHR23076:SF97">
    <property type="entry name" value="ATP-DEPENDENT ZINC METALLOPROTEASE YME1L1"/>
    <property type="match status" value="1"/>
</dbReference>
<dbReference type="GO" id="GO:0016887">
    <property type="term" value="F:ATP hydrolysis activity"/>
    <property type="evidence" value="ECO:0007669"/>
    <property type="project" value="InterPro"/>
</dbReference>
<dbReference type="GO" id="GO:0004222">
    <property type="term" value="F:metalloendopeptidase activity"/>
    <property type="evidence" value="ECO:0007669"/>
    <property type="project" value="InterPro"/>
</dbReference>
<dbReference type="Pfam" id="PF01434">
    <property type="entry name" value="Peptidase_M41"/>
    <property type="match status" value="1"/>
</dbReference>
<dbReference type="GO" id="GO:0005524">
    <property type="term" value="F:ATP binding"/>
    <property type="evidence" value="ECO:0007669"/>
    <property type="project" value="UniProtKB-KW"/>
</dbReference>
<protein>
    <submittedName>
        <fullName evidence="17">ATP-dependent zinc metalloprotease FtsH</fullName>
        <ecNumber evidence="17">3.4.24.-</ecNumber>
    </submittedName>
</protein>
<dbReference type="GO" id="GO:0004176">
    <property type="term" value="F:ATP-dependent peptidase activity"/>
    <property type="evidence" value="ECO:0007669"/>
    <property type="project" value="InterPro"/>
</dbReference>
<dbReference type="Proteomes" id="UP000027946">
    <property type="component" value="Unassembled WGS sequence"/>
</dbReference>
<dbReference type="InterPro" id="IPR001357">
    <property type="entry name" value="BRCT_dom"/>
</dbReference>
<dbReference type="FunFam" id="3.40.50.300:FF:000277">
    <property type="entry name" value="ATP-dependent zinc metalloprotease FtsH"/>
    <property type="match status" value="1"/>
</dbReference>
<dbReference type="GO" id="GO:0005886">
    <property type="term" value="C:plasma membrane"/>
    <property type="evidence" value="ECO:0007669"/>
    <property type="project" value="TreeGrafter"/>
</dbReference>
<evidence type="ECO:0000313" key="17">
    <source>
        <dbReference type="EMBL" id="KDR95140.1"/>
    </source>
</evidence>
<evidence type="ECO:0000256" key="15">
    <source>
        <dbReference type="RuleBase" id="RU003651"/>
    </source>
</evidence>
<dbReference type="SMART" id="SM00382">
    <property type="entry name" value="AAA"/>
    <property type="match status" value="1"/>
</dbReference>
<evidence type="ECO:0000259" key="16">
    <source>
        <dbReference type="PROSITE" id="PS50172"/>
    </source>
</evidence>
<dbReference type="RefSeq" id="WP_052636132.1">
    <property type="nucleotide sequence ID" value="NZ_JJMM01000011.1"/>
</dbReference>
<keyword evidence="10 15" id="KW-0067">ATP-binding</keyword>
<dbReference type="InterPro" id="IPR003593">
    <property type="entry name" value="AAA+_ATPase"/>
</dbReference>
<dbReference type="PANTHER" id="PTHR23076">
    <property type="entry name" value="METALLOPROTEASE M41 FTSH"/>
    <property type="match status" value="1"/>
</dbReference>
<gene>
    <name evidence="17" type="primary">ftsH</name>
    <name evidence="17" type="ORF">CLIT_11c01690</name>
</gene>
<dbReference type="Pfam" id="PF00004">
    <property type="entry name" value="AAA"/>
    <property type="match status" value="1"/>
</dbReference>
<keyword evidence="18" id="KW-1185">Reference proteome</keyword>
<dbReference type="InterPro" id="IPR041569">
    <property type="entry name" value="AAA_lid_3"/>
</dbReference>
<evidence type="ECO:0000256" key="11">
    <source>
        <dbReference type="ARBA" id="ARBA00022946"/>
    </source>
</evidence>
<dbReference type="PROSITE" id="PS00674">
    <property type="entry name" value="AAA"/>
    <property type="match status" value="1"/>
</dbReference>
<evidence type="ECO:0000256" key="3">
    <source>
        <dbReference type="ARBA" id="ARBA00010044"/>
    </source>
</evidence>
<keyword evidence="8 17" id="KW-0378">Hydrolase</keyword>
<sequence length="483" mass="54064">MFSKGKQLLSQYYCEQSHFTHRENVFSSNKKQNKNNGMYMMDSVPNVTFNDIAGHEEVKKDLQFIIDFLKNPQRYKKMGARMPKGIILYGPPGTGKTLHAKAIAGTSGVPFLTVSGSDFMERYVGVGAKRVRELFKEAREAAPCIIFIDEMDAVGGKRNENSNTEKDHTINALLTELDGFKSSCDKDIVVIGATNRIDMLDPALTRAGRFDRHIAIPLPDCCDRLEIIKVHSKNKPISSTVDLENLAKITIGFSGADIENLLNESAIIAASSEKNEIDNDDIENAFYKITLKGNKKKVDHRHRFELEIVAWHEAGHALVNKLITKQSIPKVTITPSTSGFGGVTFIIPEKTGLLTKRDLINEVMTSYGGRIGEYLLTKNEDLITTGASRDIKQATSNIIKIIKEFGMTEKFGMLYMEGIRDFNQNEIVKEASYISKSIYSDTLQLLMDNCSVLEKIAKALIEKETIYESELDFIINSHIKKTA</sequence>
<dbReference type="Gene3D" id="1.20.58.760">
    <property type="entry name" value="Peptidase M41"/>
    <property type="match status" value="1"/>
</dbReference>
<dbReference type="InterPro" id="IPR037219">
    <property type="entry name" value="Peptidase_M41-like"/>
</dbReference>
<evidence type="ECO:0000256" key="5">
    <source>
        <dbReference type="ARBA" id="ARBA00022692"/>
    </source>
</evidence>
<dbReference type="EMBL" id="JJMM01000011">
    <property type="protein sequence ID" value="KDR95140.1"/>
    <property type="molecule type" value="Genomic_DNA"/>
</dbReference>
<evidence type="ECO:0000256" key="2">
    <source>
        <dbReference type="ARBA" id="ARBA00004141"/>
    </source>
</evidence>
<dbReference type="Gene3D" id="1.10.8.60">
    <property type="match status" value="1"/>
</dbReference>
<dbReference type="GO" id="GO:0006508">
    <property type="term" value="P:proteolysis"/>
    <property type="evidence" value="ECO:0007669"/>
    <property type="project" value="UniProtKB-KW"/>
</dbReference>
<comment type="subcellular location">
    <subcellularLocation>
        <location evidence="2">Membrane</location>
        <topology evidence="2">Multi-pass membrane protein</topology>
    </subcellularLocation>
</comment>
<dbReference type="FunFam" id="1.10.8.60:FF:000001">
    <property type="entry name" value="ATP-dependent zinc metalloprotease FtsH"/>
    <property type="match status" value="1"/>
</dbReference>
<evidence type="ECO:0000256" key="9">
    <source>
        <dbReference type="ARBA" id="ARBA00022833"/>
    </source>
</evidence>
<keyword evidence="6" id="KW-0479">Metal-binding</keyword>
<evidence type="ECO:0000256" key="10">
    <source>
        <dbReference type="ARBA" id="ARBA00022840"/>
    </source>
</evidence>
<keyword evidence="14" id="KW-0472">Membrane</keyword>
<keyword evidence="12" id="KW-1133">Transmembrane helix</keyword>
<keyword evidence="4 17" id="KW-0645">Protease</keyword>
<evidence type="ECO:0000256" key="6">
    <source>
        <dbReference type="ARBA" id="ARBA00022723"/>
    </source>
</evidence>
<dbReference type="GO" id="GO:0030163">
    <property type="term" value="P:protein catabolic process"/>
    <property type="evidence" value="ECO:0007669"/>
    <property type="project" value="TreeGrafter"/>
</dbReference>
<dbReference type="CDD" id="cd19501">
    <property type="entry name" value="RecA-like_FtsH"/>
    <property type="match status" value="1"/>
</dbReference>
<reference evidence="17 18" key="1">
    <citation type="submission" date="2014-03" db="EMBL/GenBank/DDBJ databases">
        <title>Genome sequence of Clostridium litorale W6, DSM 5388.</title>
        <authorList>
            <person name="Poehlein A."/>
            <person name="Jagirdar A."/>
            <person name="Khonsari B."/>
            <person name="Chibani C.M."/>
            <person name="Gutierrez Gutierrez D.A."/>
            <person name="Davydova E."/>
            <person name="Alghaithi H.S."/>
            <person name="Nair K.P."/>
            <person name="Dhamotharan K."/>
            <person name="Chandran L."/>
            <person name="G W."/>
            <person name="Daniel R."/>
        </authorList>
    </citation>
    <scope>NUCLEOTIDE SEQUENCE [LARGE SCALE GENOMIC DNA]</scope>
    <source>
        <strain evidence="17 18">W6</strain>
    </source>
</reference>
<dbReference type="InterPro" id="IPR003959">
    <property type="entry name" value="ATPase_AAA_core"/>
</dbReference>
<dbReference type="STRING" id="1121324.CLIT_11c01690"/>
<dbReference type="eggNOG" id="COG0465">
    <property type="taxonomic scope" value="Bacteria"/>
</dbReference>
<dbReference type="AlphaFoldDB" id="A0A069RG59"/>
<evidence type="ECO:0000256" key="14">
    <source>
        <dbReference type="ARBA" id="ARBA00023136"/>
    </source>
</evidence>
<evidence type="ECO:0000256" key="13">
    <source>
        <dbReference type="ARBA" id="ARBA00023049"/>
    </source>
</evidence>
<dbReference type="InterPro" id="IPR000642">
    <property type="entry name" value="Peptidase_M41"/>
</dbReference>
<organism evidence="17 18">
    <name type="scientific">Peptoclostridium litorale DSM 5388</name>
    <dbReference type="NCBI Taxonomy" id="1121324"/>
    <lineage>
        <taxon>Bacteria</taxon>
        <taxon>Bacillati</taxon>
        <taxon>Bacillota</taxon>
        <taxon>Clostridia</taxon>
        <taxon>Peptostreptococcales</taxon>
        <taxon>Peptoclostridiaceae</taxon>
        <taxon>Peptoclostridium</taxon>
    </lineage>
</organism>
<comment type="similarity">
    <text evidence="3">In the C-terminal section; belongs to the peptidase M41 family.</text>
</comment>
<keyword evidence="5" id="KW-0812">Transmembrane</keyword>
<dbReference type="SUPFAM" id="SSF140990">
    <property type="entry name" value="FtsH protease domain-like"/>
    <property type="match status" value="1"/>
</dbReference>
<dbReference type="InterPro" id="IPR003960">
    <property type="entry name" value="ATPase_AAA_CS"/>
</dbReference>
<dbReference type="GO" id="GO:0046872">
    <property type="term" value="F:metal ion binding"/>
    <property type="evidence" value="ECO:0007669"/>
    <property type="project" value="UniProtKB-KW"/>
</dbReference>
<proteinExistence type="inferred from homology"/>
<comment type="cofactor">
    <cofactor evidence="1">
        <name>Zn(2+)</name>
        <dbReference type="ChEBI" id="CHEBI:29105"/>
    </cofactor>
</comment>
<evidence type="ECO:0000256" key="4">
    <source>
        <dbReference type="ARBA" id="ARBA00022670"/>
    </source>
</evidence>
<keyword evidence="11" id="KW-0809">Transit peptide</keyword>
<evidence type="ECO:0000256" key="8">
    <source>
        <dbReference type="ARBA" id="ARBA00022801"/>
    </source>
</evidence>
<dbReference type="Gene3D" id="3.40.50.300">
    <property type="entry name" value="P-loop containing nucleotide triphosphate hydrolases"/>
    <property type="match status" value="1"/>
</dbReference>
<keyword evidence="9" id="KW-0862">Zinc</keyword>
<comment type="caution">
    <text evidence="17">The sequence shown here is derived from an EMBL/GenBank/DDBJ whole genome shotgun (WGS) entry which is preliminary data.</text>
</comment>
<dbReference type="SUPFAM" id="SSF52540">
    <property type="entry name" value="P-loop containing nucleoside triphosphate hydrolases"/>
    <property type="match status" value="1"/>
</dbReference>
<evidence type="ECO:0000256" key="12">
    <source>
        <dbReference type="ARBA" id="ARBA00022989"/>
    </source>
</evidence>
<evidence type="ECO:0000313" key="18">
    <source>
        <dbReference type="Proteomes" id="UP000027946"/>
    </source>
</evidence>
<name>A0A069RG59_PEPLI</name>
<dbReference type="Pfam" id="PF17862">
    <property type="entry name" value="AAA_lid_3"/>
    <property type="match status" value="1"/>
</dbReference>
<keyword evidence="13 17" id="KW-0482">Metalloprotease</keyword>
<dbReference type="PROSITE" id="PS50172">
    <property type="entry name" value="BRCT"/>
    <property type="match status" value="1"/>
</dbReference>